<sequence length="85" mass="8525">MIMDYNINGENSLDPRAGLGSSLDPGAGLGSSLDPGAGLGSSLDPGAGLGSSLDPRAGEASLDLTSHQKTPKNIKSQTSLTEKKT</sequence>
<evidence type="ECO:0000256" key="1">
    <source>
        <dbReference type="SAM" id="MobiDB-lite"/>
    </source>
</evidence>
<organism evidence="2 3">
    <name type="scientific">Oncorhynchus kisutch</name>
    <name type="common">Coho salmon</name>
    <name type="synonym">Salmo kisutch</name>
    <dbReference type="NCBI Taxonomy" id="8019"/>
    <lineage>
        <taxon>Eukaryota</taxon>
        <taxon>Metazoa</taxon>
        <taxon>Chordata</taxon>
        <taxon>Craniata</taxon>
        <taxon>Vertebrata</taxon>
        <taxon>Euteleostomi</taxon>
        <taxon>Actinopterygii</taxon>
        <taxon>Neopterygii</taxon>
        <taxon>Teleostei</taxon>
        <taxon>Protacanthopterygii</taxon>
        <taxon>Salmoniformes</taxon>
        <taxon>Salmonidae</taxon>
        <taxon>Salmoninae</taxon>
        <taxon>Oncorhynchus</taxon>
    </lineage>
</organism>
<reference evidence="2" key="2">
    <citation type="submission" date="2025-09" db="UniProtKB">
        <authorList>
            <consortium name="Ensembl"/>
        </authorList>
    </citation>
    <scope>IDENTIFICATION</scope>
</reference>
<dbReference type="Ensembl" id="ENSOKIT00005022428.1">
    <property type="protein sequence ID" value="ENSOKIP00005021083.1"/>
    <property type="gene ID" value="ENSOKIG00005009315.1"/>
</dbReference>
<dbReference type="GeneTree" id="ENSGT01010000230032"/>
<accession>A0A8C7DGQ6</accession>
<dbReference type="AlphaFoldDB" id="A0A8C7DGQ6"/>
<evidence type="ECO:0000313" key="2">
    <source>
        <dbReference type="Ensembl" id="ENSOKIP00005021083.1"/>
    </source>
</evidence>
<evidence type="ECO:0000313" key="3">
    <source>
        <dbReference type="Proteomes" id="UP000694557"/>
    </source>
</evidence>
<feature type="compositionally biased region" description="Polar residues" evidence="1">
    <location>
        <begin position="63"/>
        <end position="85"/>
    </location>
</feature>
<name>A0A8C7DGQ6_ONCKI</name>
<reference evidence="2" key="1">
    <citation type="submission" date="2025-08" db="UniProtKB">
        <authorList>
            <consortium name="Ensembl"/>
        </authorList>
    </citation>
    <scope>IDENTIFICATION</scope>
</reference>
<feature type="region of interest" description="Disordered" evidence="1">
    <location>
        <begin position="1"/>
        <end position="85"/>
    </location>
</feature>
<dbReference type="Proteomes" id="UP000694557">
    <property type="component" value="Unassembled WGS sequence"/>
</dbReference>
<proteinExistence type="predicted"/>
<protein>
    <submittedName>
        <fullName evidence="2">Uncharacterized protein</fullName>
    </submittedName>
</protein>
<keyword evidence="3" id="KW-1185">Reference proteome</keyword>